<sequence>MSRPSIPAVEAQMAGTRPIGANIAGHVAPSSWPGLSGPPIPPPVPRQVARTRRAMTGRQQPCRQLVMLARMGTRPAMTVREAATSAGLSVSTFLRFAVASTGREGSDTMAEWGDFYHDGMRALQDRFDGRRVADRLAEHRRRYDFWDEDRLLIENAPFFFIATSFGDYTDCSLRAGMPGFVRIVGPGTIEFPEYDGNSMYRTLGNITRNPNVGLLFVKFDGRTPRVRINGRATILDDADALARHHAAKLVVRVVCELYSNCPRSAHDLEGGQLSPYLPRPGYETPAPEWKSRDYIRDILPINDPHASNTRRGRQEP</sequence>
<dbReference type="SUPFAM" id="SSF50475">
    <property type="entry name" value="FMN-binding split barrel"/>
    <property type="match status" value="1"/>
</dbReference>
<dbReference type="Proteomes" id="UP000239724">
    <property type="component" value="Unassembled WGS sequence"/>
</dbReference>
<organism evidence="2 3">
    <name type="scientific">Rhodopila globiformis</name>
    <name type="common">Rhodopseudomonas globiformis</name>
    <dbReference type="NCBI Taxonomy" id="1071"/>
    <lineage>
        <taxon>Bacteria</taxon>
        <taxon>Pseudomonadati</taxon>
        <taxon>Pseudomonadota</taxon>
        <taxon>Alphaproteobacteria</taxon>
        <taxon>Acetobacterales</taxon>
        <taxon>Acetobacteraceae</taxon>
        <taxon>Rhodopila</taxon>
    </lineage>
</organism>
<dbReference type="Gene3D" id="2.30.110.10">
    <property type="entry name" value="Electron Transport, Fmn-binding Protein, Chain A"/>
    <property type="match status" value="1"/>
</dbReference>
<comment type="caution">
    <text evidence="2">The sequence shown here is derived from an EMBL/GenBank/DDBJ whole genome shotgun (WGS) entry which is preliminary data.</text>
</comment>
<dbReference type="PANTHER" id="PTHR42815:SF2">
    <property type="entry name" value="FAD-BINDING, PUTATIVE (AFU_ORTHOLOGUE AFUA_6G07600)-RELATED"/>
    <property type="match status" value="1"/>
</dbReference>
<dbReference type="InterPro" id="IPR012349">
    <property type="entry name" value="Split_barrel_FMN-bd"/>
</dbReference>
<keyword evidence="3" id="KW-1185">Reference proteome</keyword>
<accession>A0A2S6N715</accession>
<dbReference type="PANTHER" id="PTHR42815">
    <property type="entry name" value="FAD-BINDING, PUTATIVE (AFU_ORTHOLOGUE AFUA_6G07600)-RELATED"/>
    <property type="match status" value="1"/>
</dbReference>
<proteinExistence type="predicted"/>
<dbReference type="AlphaFoldDB" id="A0A2S6N715"/>
<dbReference type="InterPro" id="IPR011576">
    <property type="entry name" value="Pyridox_Oxase_N"/>
</dbReference>
<name>A0A2S6N715_RHOGL</name>
<dbReference type="Pfam" id="PF01243">
    <property type="entry name" value="PNPOx_N"/>
    <property type="match status" value="1"/>
</dbReference>
<evidence type="ECO:0000259" key="1">
    <source>
        <dbReference type="Pfam" id="PF01243"/>
    </source>
</evidence>
<gene>
    <name evidence="2" type="ORF">CCS01_19410</name>
</gene>
<reference evidence="2 3" key="1">
    <citation type="journal article" date="2018" name="Arch. Microbiol.">
        <title>New insights into the metabolic potential of the phototrophic purple bacterium Rhodopila globiformis DSM 161(T) from its draft genome sequence and evidence for a vanadium-dependent nitrogenase.</title>
        <authorList>
            <person name="Imhoff J.F."/>
            <person name="Rahn T."/>
            <person name="Kunzel S."/>
            <person name="Neulinger S.C."/>
        </authorList>
    </citation>
    <scope>NUCLEOTIDE SEQUENCE [LARGE SCALE GENOMIC DNA]</scope>
    <source>
        <strain evidence="2 3">DSM 161</strain>
    </source>
</reference>
<evidence type="ECO:0000313" key="3">
    <source>
        <dbReference type="Proteomes" id="UP000239724"/>
    </source>
</evidence>
<feature type="domain" description="Pyridoxamine 5'-phosphate oxidase N-terminal" evidence="1">
    <location>
        <begin position="147"/>
        <end position="244"/>
    </location>
</feature>
<evidence type="ECO:0000313" key="2">
    <source>
        <dbReference type="EMBL" id="PPQ30394.1"/>
    </source>
</evidence>
<dbReference type="EMBL" id="NHRY01000213">
    <property type="protein sequence ID" value="PPQ30394.1"/>
    <property type="molecule type" value="Genomic_DNA"/>
</dbReference>
<protein>
    <recommendedName>
        <fullName evidence="1">Pyridoxamine 5'-phosphate oxidase N-terminal domain-containing protein</fullName>
    </recommendedName>
</protein>